<protein>
    <submittedName>
        <fullName evidence="9">Na+/H+ antiporter family protein</fullName>
    </submittedName>
</protein>
<feature type="domain" description="Na+/H+ antiporter NhaC-like C-terminal" evidence="7">
    <location>
        <begin position="151"/>
        <end position="434"/>
    </location>
</feature>
<accession>A0A8I1W8S4</accession>
<sequence>MNPVIVSVLVMLLLSLARINVVIALTTSAIVGGLLSGHSLHETITIFSDGLGGGANIALSYAMLGAFAVAISRSGITDLLANTIIHRIGVAPSDNKKRLFKYVIFLAVTVVALLSQNAIPIHIAFIPILIPPLLHVMDKLHIDRRAIACAITFGLIAPYLILPVGFGSIYLHNILLNSIVDNGMAVSPDQIYQAMILPVLGMFFGLLTALFISYRKPRQYDIAKTLEAEPETGTIDKKSIAVSLLAILVALGVQIYTGAIIFGTMVGFFVFILGGVISWKNTQDVFNHGAQMMAMIGFIMIAASGFAAVIKATGGVEELVSSIHSIIGSNRALGAFLMLLVGLLITMGIGSSFSTVPILATIYVPLCISLGFSPIATIALVGVSGGLGDAGSPASESTLGPTAGLNIDGQHDHIWDTVVPTFVHYNIPMLAFGWLAAMVL</sequence>
<gene>
    <name evidence="9" type="ORF">J2R62_14060</name>
</gene>
<feature type="transmembrane region" description="Helical" evidence="6">
    <location>
        <begin position="362"/>
        <end position="383"/>
    </location>
</feature>
<evidence type="ECO:0000259" key="7">
    <source>
        <dbReference type="Pfam" id="PF03553"/>
    </source>
</evidence>
<dbReference type="Proteomes" id="UP000664658">
    <property type="component" value="Unassembled WGS sequence"/>
</dbReference>
<dbReference type="InterPro" id="IPR018461">
    <property type="entry name" value="Na/H_Antiport_NhaC-like_C"/>
</dbReference>
<dbReference type="AlphaFoldDB" id="A0A8I1W8S4"/>
<keyword evidence="2" id="KW-1003">Cell membrane</keyword>
<feature type="transmembrane region" description="Helical" evidence="6">
    <location>
        <begin position="331"/>
        <end position="350"/>
    </location>
</feature>
<dbReference type="Pfam" id="PF13726">
    <property type="entry name" value="Na_H_antiport_2"/>
    <property type="match status" value="1"/>
</dbReference>
<keyword evidence="3 6" id="KW-0812">Transmembrane</keyword>
<feature type="transmembrane region" description="Helical" evidence="6">
    <location>
        <begin position="244"/>
        <end position="277"/>
    </location>
</feature>
<dbReference type="Pfam" id="PF03553">
    <property type="entry name" value="Na_H_antiporter"/>
    <property type="match status" value="1"/>
</dbReference>
<evidence type="ECO:0000256" key="5">
    <source>
        <dbReference type="ARBA" id="ARBA00023136"/>
    </source>
</evidence>
<dbReference type="PANTHER" id="PTHR37821:SF1">
    <property type="entry name" value="AMINO ACID TRANSPORTER YUIF-RELATED"/>
    <property type="match status" value="1"/>
</dbReference>
<comment type="subcellular location">
    <subcellularLocation>
        <location evidence="1">Cell membrane</location>
        <topology evidence="1">Multi-pass membrane protein</topology>
    </subcellularLocation>
</comment>
<dbReference type="GO" id="GO:0005886">
    <property type="term" value="C:plasma membrane"/>
    <property type="evidence" value="ECO:0007669"/>
    <property type="project" value="UniProtKB-SubCell"/>
</dbReference>
<feature type="transmembrane region" description="Helical" evidence="6">
    <location>
        <begin position="146"/>
        <end position="171"/>
    </location>
</feature>
<evidence type="ECO:0000256" key="1">
    <source>
        <dbReference type="ARBA" id="ARBA00004651"/>
    </source>
</evidence>
<name>A0A8I1W8S4_PLESH</name>
<comment type="caution">
    <text evidence="9">The sequence shown here is derived from an EMBL/GenBank/DDBJ whole genome shotgun (WGS) entry which is preliminary data.</text>
</comment>
<keyword evidence="4 6" id="KW-1133">Transmembrane helix</keyword>
<dbReference type="InterPro" id="IPR052576">
    <property type="entry name" value="AA_Transporter-Related"/>
</dbReference>
<keyword evidence="5 6" id="KW-0472">Membrane</keyword>
<feature type="transmembrane region" description="Helical" evidence="6">
    <location>
        <begin position="102"/>
        <end position="134"/>
    </location>
</feature>
<dbReference type="PRINTS" id="PR00173">
    <property type="entry name" value="EDTRNSPORT"/>
</dbReference>
<evidence type="ECO:0000313" key="10">
    <source>
        <dbReference type="Proteomes" id="UP000664658"/>
    </source>
</evidence>
<evidence type="ECO:0000259" key="8">
    <source>
        <dbReference type="Pfam" id="PF13726"/>
    </source>
</evidence>
<dbReference type="PANTHER" id="PTHR37821">
    <property type="entry name" value="AMINO ACID TRANSPORTER YUIF-RELATED"/>
    <property type="match status" value="1"/>
</dbReference>
<dbReference type="RefSeq" id="WP_207542497.1">
    <property type="nucleotide sequence ID" value="NZ_JAFNAA010000017.1"/>
</dbReference>
<evidence type="ECO:0000256" key="2">
    <source>
        <dbReference type="ARBA" id="ARBA00022475"/>
    </source>
</evidence>
<organism evidence="9 10">
    <name type="scientific">Plesiomonas shigelloides</name>
    <name type="common">Aeromonas shigelloides</name>
    <dbReference type="NCBI Taxonomy" id="703"/>
    <lineage>
        <taxon>Bacteria</taxon>
        <taxon>Pseudomonadati</taxon>
        <taxon>Pseudomonadota</taxon>
        <taxon>Gammaproteobacteria</taxon>
        <taxon>Enterobacterales</taxon>
        <taxon>Enterobacteriaceae</taxon>
        <taxon>Plesiomonas</taxon>
    </lineage>
</organism>
<feature type="domain" description="Putative Na+/H+ antiporter N-terminal" evidence="8">
    <location>
        <begin position="2"/>
        <end position="88"/>
    </location>
</feature>
<evidence type="ECO:0000256" key="3">
    <source>
        <dbReference type="ARBA" id="ARBA00022692"/>
    </source>
</evidence>
<reference evidence="9" key="1">
    <citation type="submission" date="2021-03" db="EMBL/GenBank/DDBJ databases">
        <title>Plesiomonas shigelloides zfcc0051, isolated from zebrafish feces.</title>
        <authorList>
            <person name="Vanderhoek Z."/>
            <person name="Gaulke C."/>
        </authorList>
    </citation>
    <scope>NUCLEOTIDE SEQUENCE</scope>
    <source>
        <strain evidence="9">Zfcc0051</strain>
    </source>
</reference>
<dbReference type="InterPro" id="IPR032813">
    <property type="entry name" value="Na_H_antiport_N"/>
</dbReference>
<evidence type="ECO:0000256" key="6">
    <source>
        <dbReference type="SAM" id="Phobius"/>
    </source>
</evidence>
<dbReference type="EMBL" id="JAFNAA010000017">
    <property type="protein sequence ID" value="MBO1109320.1"/>
    <property type="molecule type" value="Genomic_DNA"/>
</dbReference>
<feature type="transmembrane region" description="Helical" evidence="6">
    <location>
        <begin position="289"/>
        <end position="310"/>
    </location>
</feature>
<evidence type="ECO:0000313" key="9">
    <source>
        <dbReference type="EMBL" id="MBO1109320.1"/>
    </source>
</evidence>
<proteinExistence type="predicted"/>
<evidence type="ECO:0000256" key="4">
    <source>
        <dbReference type="ARBA" id="ARBA00022989"/>
    </source>
</evidence>
<feature type="transmembrane region" description="Helical" evidence="6">
    <location>
        <begin position="191"/>
        <end position="214"/>
    </location>
</feature>